<protein>
    <recommendedName>
        <fullName evidence="3">Periplasmic protein</fullName>
    </recommendedName>
</protein>
<reference evidence="1" key="1">
    <citation type="submission" date="2019-08" db="EMBL/GenBank/DDBJ databases">
        <title>Rapid identification of Enteric Bacteria from Whole Genome Sequences (WGS) using Average Nucleotide Identity (ANI).</title>
        <authorList>
            <person name="Lane C."/>
        </authorList>
    </citation>
    <scope>NUCLEOTIDE SEQUENCE [LARGE SCALE GENOMIC DNA]</scope>
    <source>
        <strain evidence="1">2010D-8461</strain>
    </source>
</reference>
<evidence type="ECO:0000313" key="1">
    <source>
        <dbReference type="EMBL" id="MPB99942.1"/>
    </source>
</evidence>
<dbReference type="RefSeq" id="WP_043019318.1">
    <property type="nucleotide sequence ID" value="NZ_AACKMW020000055.1"/>
</dbReference>
<organism evidence="1 2">
    <name type="scientific">Campylobacter subantarcticus</name>
    <dbReference type="NCBI Taxonomy" id="497724"/>
    <lineage>
        <taxon>Bacteria</taxon>
        <taxon>Pseudomonadati</taxon>
        <taxon>Campylobacterota</taxon>
        <taxon>Epsilonproteobacteria</taxon>
        <taxon>Campylobacterales</taxon>
        <taxon>Campylobacteraceae</taxon>
        <taxon>Campylobacter</taxon>
    </lineage>
</organism>
<name>A0ABW9N6P6_9BACT</name>
<sequence>MRILLVFLCLFGTIYANSFANKKIIKLQNNDDFNIIKLNQNVNYDRLSQIDVLALVPSYEKEYNFYFSNLKIDAKTMAKDTLNALNTLFNKENHLALLSQKENQVYINSQNILQANKHFISADDFLEFNRFKKADFVILLDLKSIQASQQNFLLFSNFEVKADIEYKLFNAKTKKLKDHKLLTIDTRFNTSDKSKSYEELVQEIAKILYEDIKNTI</sequence>
<proteinExistence type="predicted"/>
<dbReference type="EMBL" id="AACKMW020000055">
    <property type="protein sequence ID" value="MPB99942.1"/>
    <property type="molecule type" value="Genomic_DNA"/>
</dbReference>
<comment type="caution">
    <text evidence="1">The sequence shown here is derived from an EMBL/GenBank/DDBJ whole genome shotgun (WGS) entry which is preliminary data.</text>
</comment>
<keyword evidence="2" id="KW-1185">Reference proteome</keyword>
<dbReference type="Proteomes" id="UP000364097">
    <property type="component" value="Unassembled WGS sequence"/>
</dbReference>
<gene>
    <name evidence="1" type="ORF">A0Z09_007835</name>
</gene>
<evidence type="ECO:0000313" key="2">
    <source>
        <dbReference type="Proteomes" id="UP000364097"/>
    </source>
</evidence>
<evidence type="ECO:0008006" key="3">
    <source>
        <dbReference type="Google" id="ProtNLM"/>
    </source>
</evidence>
<accession>A0ABW9N6P6</accession>